<dbReference type="EMBL" id="JX486088">
    <property type="protein sequence ID" value="AFU63096.1"/>
    <property type="molecule type" value="Genomic_DNA"/>
</dbReference>
<evidence type="ECO:0000313" key="1">
    <source>
        <dbReference type="EMBL" id="AFU63096.1"/>
    </source>
</evidence>
<protein>
    <submittedName>
        <fullName evidence="1">Tail protein</fullName>
    </submittedName>
</protein>
<dbReference type="InterPro" id="IPR008524">
    <property type="entry name" value="DUF806"/>
</dbReference>
<name>K4HZN8_9CAUD</name>
<keyword evidence="2" id="KW-1185">Reference proteome</keyword>
<gene>
    <name evidence="1" type="ORF">8014-B2_0029</name>
</gene>
<organism evidence="1 2">
    <name type="scientific">Lactobacillus phage ATCC 8014-B2</name>
    <dbReference type="NCBI Taxonomy" id="1225795"/>
    <lineage>
        <taxon>Viruses</taxon>
        <taxon>Duplodnaviria</taxon>
        <taxon>Heunggongvirae</taxon>
        <taxon>Uroviricota</taxon>
        <taxon>Caudoviricetes</taxon>
        <taxon>Tybeckvirinae</taxon>
        <taxon>Douglaswolinvirus</taxon>
        <taxon>Douglaswolinvirus B2</taxon>
    </lineage>
</organism>
<evidence type="ECO:0000313" key="2">
    <source>
        <dbReference type="Proteomes" id="UP000008061"/>
    </source>
</evidence>
<reference evidence="1 2" key="1">
    <citation type="journal article" date="2012" name="Appl. Environ. Microbiol.">
        <title>Characterization of Two Virulent Phages of Lactobacillus plantarum.</title>
        <authorList>
            <person name="Briggiler Marco M."/>
            <person name="Garneau J.E."/>
            <person name="Tremblay D."/>
            <person name="Quiberoni A."/>
            <person name="Moineau S."/>
        </authorList>
    </citation>
    <scope>NUCLEOTIDE SEQUENCE [LARGE SCALE GENOMIC DNA]</scope>
</reference>
<sequence>MILVNDISRIPSKFGSDDIIADDGTVQVQFFYPLSIDGDVTALYEHPVRNMLRDNGWYQTIGGGIDREPNTSQLYSTYHFKKTIY</sequence>
<dbReference type="Proteomes" id="UP000008061">
    <property type="component" value="Segment"/>
</dbReference>
<accession>K4HZN8</accession>
<dbReference type="Pfam" id="PF05657">
    <property type="entry name" value="DUF806"/>
    <property type="match status" value="1"/>
</dbReference>
<proteinExistence type="predicted"/>